<keyword evidence="4" id="KW-1185">Reference proteome</keyword>
<proteinExistence type="predicted"/>
<evidence type="ECO:0000313" key="4">
    <source>
        <dbReference type="Proteomes" id="UP001153712"/>
    </source>
</evidence>
<dbReference type="SUPFAM" id="SSF53474">
    <property type="entry name" value="alpha/beta-Hydrolases"/>
    <property type="match status" value="1"/>
</dbReference>
<dbReference type="GO" id="GO:0052651">
    <property type="term" value="P:monoacylglycerol catabolic process"/>
    <property type="evidence" value="ECO:0007669"/>
    <property type="project" value="TreeGrafter"/>
</dbReference>
<organism evidence="3 4">
    <name type="scientific">Phyllotreta striolata</name>
    <name type="common">Striped flea beetle</name>
    <name type="synonym">Crioceris striolata</name>
    <dbReference type="NCBI Taxonomy" id="444603"/>
    <lineage>
        <taxon>Eukaryota</taxon>
        <taxon>Metazoa</taxon>
        <taxon>Ecdysozoa</taxon>
        <taxon>Arthropoda</taxon>
        <taxon>Hexapoda</taxon>
        <taxon>Insecta</taxon>
        <taxon>Pterygota</taxon>
        <taxon>Neoptera</taxon>
        <taxon>Endopterygota</taxon>
        <taxon>Coleoptera</taxon>
        <taxon>Polyphaga</taxon>
        <taxon>Cucujiformia</taxon>
        <taxon>Chrysomeloidea</taxon>
        <taxon>Chrysomelidae</taxon>
        <taxon>Galerucinae</taxon>
        <taxon>Alticini</taxon>
        <taxon>Phyllotreta</taxon>
    </lineage>
</organism>
<dbReference type="AlphaFoldDB" id="A0A9N9TH06"/>
<accession>A0A9N9TH06</accession>
<keyword evidence="1" id="KW-0472">Membrane</keyword>
<evidence type="ECO:0000313" key="3">
    <source>
        <dbReference type="EMBL" id="CAG9855792.1"/>
    </source>
</evidence>
<keyword evidence="1" id="KW-0812">Transmembrane</keyword>
<evidence type="ECO:0000256" key="1">
    <source>
        <dbReference type="SAM" id="Phobius"/>
    </source>
</evidence>
<protein>
    <recommendedName>
        <fullName evidence="2">Serine aminopeptidase S33 domain-containing protein</fullName>
    </recommendedName>
</protein>
<feature type="transmembrane region" description="Helical" evidence="1">
    <location>
        <begin position="30"/>
        <end position="53"/>
    </location>
</feature>
<dbReference type="GO" id="GO:0004622">
    <property type="term" value="F:phosphatidylcholine lysophospholipase activity"/>
    <property type="evidence" value="ECO:0007669"/>
    <property type="project" value="TreeGrafter"/>
</dbReference>
<dbReference type="GO" id="GO:0047372">
    <property type="term" value="F:monoacylglycerol lipase activity"/>
    <property type="evidence" value="ECO:0007669"/>
    <property type="project" value="TreeGrafter"/>
</dbReference>
<dbReference type="Pfam" id="PF12146">
    <property type="entry name" value="Hydrolase_4"/>
    <property type="match status" value="1"/>
</dbReference>
<dbReference type="GO" id="GO:0005789">
    <property type="term" value="C:endoplasmic reticulum membrane"/>
    <property type="evidence" value="ECO:0007669"/>
    <property type="project" value="TreeGrafter"/>
</dbReference>
<dbReference type="PANTHER" id="PTHR12277:SF194">
    <property type="entry name" value="FI04476P"/>
    <property type="match status" value="1"/>
</dbReference>
<dbReference type="OrthoDB" id="10249433at2759"/>
<dbReference type="Proteomes" id="UP001153712">
    <property type="component" value="Chromosome 11"/>
</dbReference>
<gene>
    <name evidence="3" type="ORF">PHYEVI_LOCUS2232</name>
</gene>
<dbReference type="GO" id="GO:0006660">
    <property type="term" value="P:phosphatidylserine catabolic process"/>
    <property type="evidence" value="ECO:0007669"/>
    <property type="project" value="TreeGrafter"/>
</dbReference>
<dbReference type="EMBL" id="OU900104">
    <property type="protein sequence ID" value="CAG9855792.1"/>
    <property type="molecule type" value="Genomic_DNA"/>
</dbReference>
<reference evidence="3" key="1">
    <citation type="submission" date="2022-01" db="EMBL/GenBank/DDBJ databases">
        <authorList>
            <person name="King R."/>
        </authorList>
    </citation>
    <scope>NUCLEOTIDE SEQUENCE</scope>
</reference>
<sequence length="364" mass="42836">MTIETKKYEYKILDVESLKKSKRLRLCRRISLILFKILLLLLFIVYVIVPIAFKYSYKFQTHIVFLNYVHLPFNANYTHPETYGLPNSRNFYLQTEDDMKLGVWQMLPNDFQEPSNKNDIKTKEEYFEKALGNGQDVIIYMHGNAGSRLTGHRIELYKILRKYFHVIAFDYRSYGDSTNDSPSEDKLVSDSIFMYNWVANRTKGNVYVWGHSLGTSIALHSLSILRKRHLQPKGIVLEAPFNNMREEVSEFPLAKFFRFLPWFESTITQPLVDSGFTFESDRFICRVDSPILILHAEDDNVVPFKLGKKLFEEAKRCRRENQGNVVFYRFEGKHKYSHKNIYKAPDLETALGIFIRGTKKKWSL</sequence>
<dbReference type="InterPro" id="IPR029058">
    <property type="entry name" value="AB_hydrolase_fold"/>
</dbReference>
<dbReference type="InterPro" id="IPR022742">
    <property type="entry name" value="Hydrolase_4"/>
</dbReference>
<feature type="domain" description="Serine aminopeptidase S33" evidence="2">
    <location>
        <begin position="158"/>
        <end position="263"/>
    </location>
</feature>
<dbReference type="Gene3D" id="3.40.50.1820">
    <property type="entry name" value="alpha/beta hydrolase"/>
    <property type="match status" value="1"/>
</dbReference>
<evidence type="ECO:0000259" key="2">
    <source>
        <dbReference type="Pfam" id="PF12146"/>
    </source>
</evidence>
<name>A0A9N9TH06_PHYSR</name>
<dbReference type="PANTHER" id="PTHR12277">
    <property type="entry name" value="ALPHA/BETA HYDROLASE DOMAIN-CONTAINING PROTEIN"/>
    <property type="match status" value="1"/>
</dbReference>
<keyword evidence="1" id="KW-1133">Transmembrane helix</keyword>